<dbReference type="PROSITE" id="PS51155">
    <property type="entry name" value="CHIT_BIND_RR_2"/>
    <property type="match status" value="3"/>
</dbReference>
<feature type="region of interest" description="Disordered" evidence="2">
    <location>
        <begin position="292"/>
        <end position="477"/>
    </location>
</feature>
<evidence type="ECO:0000313" key="3">
    <source>
        <dbReference type="EMBL" id="KAK4878919.1"/>
    </source>
</evidence>
<sequence>MLLLLITVQHVLCQDFNNLLPDGSYSFGYNNPDSYHQSQANRNNVVRGEFGSRNPGTGAVDSVQYTAGPRGFRPRGKNVVRKYDFNQVRTRPIGSPDDPFYDPNEDPSYNFAFNTRTYNRQEAANRVGDVTGKYSYLDDVGELHNVEFIAGKNTGFHVKSAVPDNKPLPFSPLQYVGKRKPVPRGRSTVQRGLDGSYRFVSGGPDHRRTETSDSTGHVRGSYTYLDDKGVRHSVHYIAGPETGYRVLKNVKGPHLPTILPFGRPETIPPDFYEYPNFDDVFDTAASGHVKPSNDFKPSKVDNFNNDNNSNVNQDNIFGSFGKPGDKDGFDLNIGGSNRPGSDKKKPSRPSYEDDGSDVGDIFGSPFGGSSNSGFGSTSSSGVGSVGANNPQSSVSSDDGSYKPIGDDGSYKPNGEEGAYRPDTGGLYAEPFKPNVDDGAYRPSNSGFRPGGPRPNSPNSPASGIRPPVSSSNFAGSNYDDYSNEVNNFDLFDGVTRPSTGGGNRPNTGNRDEAFIGITQSGGGYNDRGTLVTNVGDTLFSVPPGVSVRAHVQAIDLLPLGPRSPSPSDQLKAETNDVKAENSNTNNRIEKIIENKNISTTSSTATKQDERPS</sequence>
<keyword evidence="1" id="KW-0193">Cuticle</keyword>
<evidence type="ECO:0000256" key="1">
    <source>
        <dbReference type="PROSITE-ProRule" id="PRU00497"/>
    </source>
</evidence>
<feature type="region of interest" description="Disordered" evidence="2">
    <location>
        <begin position="558"/>
        <end position="612"/>
    </location>
</feature>
<dbReference type="InterPro" id="IPR000618">
    <property type="entry name" value="Insect_cuticle"/>
</dbReference>
<feature type="region of interest" description="Disordered" evidence="2">
    <location>
        <begin position="49"/>
        <end position="73"/>
    </location>
</feature>
<name>A0AAN7P873_9COLE</name>
<dbReference type="Pfam" id="PF00379">
    <property type="entry name" value="Chitin_bind_4"/>
    <property type="match status" value="3"/>
</dbReference>
<feature type="compositionally biased region" description="Low complexity" evidence="2">
    <location>
        <begin position="558"/>
        <end position="567"/>
    </location>
</feature>
<feature type="compositionally biased region" description="Low complexity" evidence="2">
    <location>
        <begin position="301"/>
        <end position="315"/>
    </location>
</feature>
<proteinExistence type="predicted"/>
<comment type="caution">
    <text evidence="3">The sequence shown here is derived from an EMBL/GenBank/DDBJ whole genome shotgun (WGS) entry which is preliminary data.</text>
</comment>
<dbReference type="GO" id="GO:0008010">
    <property type="term" value="F:structural constituent of chitin-based larval cuticle"/>
    <property type="evidence" value="ECO:0007669"/>
    <property type="project" value="TreeGrafter"/>
</dbReference>
<protein>
    <submittedName>
        <fullName evidence="3">Uncharacterized protein</fullName>
    </submittedName>
</protein>
<dbReference type="Proteomes" id="UP001353858">
    <property type="component" value="Unassembled WGS sequence"/>
</dbReference>
<dbReference type="InterPro" id="IPR050468">
    <property type="entry name" value="Cuticle_Struct_Prot"/>
</dbReference>
<accession>A0AAN7P873</accession>
<evidence type="ECO:0000313" key="4">
    <source>
        <dbReference type="Proteomes" id="UP001353858"/>
    </source>
</evidence>
<gene>
    <name evidence="3" type="ORF">RN001_007065</name>
</gene>
<dbReference type="GO" id="GO:0062129">
    <property type="term" value="C:chitin-based extracellular matrix"/>
    <property type="evidence" value="ECO:0007669"/>
    <property type="project" value="TreeGrafter"/>
</dbReference>
<organism evidence="3 4">
    <name type="scientific">Aquatica leii</name>
    <dbReference type="NCBI Taxonomy" id="1421715"/>
    <lineage>
        <taxon>Eukaryota</taxon>
        <taxon>Metazoa</taxon>
        <taxon>Ecdysozoa</taxon>
        <taxon>Arthropoda</taxon>
        <taxon>Hexapoda</taxon>
        <taxon>Insecta</taxon>
        <taxon>Pterygota</taxon>
        <taxon>Neoptera</taxon>
        <taxon>Endopterygota</taxon>
        <taxon>Coleoptera</taxon>
        <taxon>Polyphaga</taxon>
        <taxon>Elateriformia</taxon>
        <taxon>Elateroidea</taxon>
        <taxon>Lampyridae</taxon>
        <taxon>Luciolinae</taxon>
        <taxon>Aquatica</taxon>
    </lineage>
</organism>
<keyword evidence="4" id="KW-1185">Reference proteome</keyword>
<dbReference type="AlphaFoldDB" id="A0AAN7P873"/>
<feature type="region of interest" description="Disordered" evidence="2">
    <location>
        <begin position="494"/>
        <end position="525"/>
    </location>
</feature>
<dbReference type="PANTHER" id="PTHR10380">
    <property type="entry name" value="CUTICLE PROTEIN"/>
    <property type="match status" value="1"/>
</dbReference>
<dbReference type="EMBL" id="JARPUR010000003">
    <property type="protein sequence ID" value="KAK4878919.1"/>
    <property type="molecule type" value="Genomic_DNA"/>
</dbReference>
<evidence type="ECO:0000256" key="2">
    <source>
        <dbReference type="SAM" id="MobiDB-lite"/>
    </source>
</evidence>
<feature type="compositionally biased region" description="Polar residues" evidence="2">
    <location>
        <begin position="387"/>
        <end position="398"/>
    </location>
</feature>
<feature type="compositionally biased region" description="Polar residues" evidence="2">
    <location>
        <begin position="468"/>
        <end position="477"/>
    </location>
</feature>
<feature type="compositionally biased region" description="Basic and acidic residues" evidence="2">
    <location>
        <begin position="404"/>
        <end position="419"/>
    </location>
</feature>
<feature type="compositionally biased region" description="Low complexity" evidence="2">
    <location>
        <begin position="362"/>
        <end position="386"/>
    </location>
</feature>
<feature type="compositionally biased region" description="Basic and acidic residues" evidence="2">
    <location>
        <begin position="570"/>
        <end position="579"/>
    </location>
</feature>
<reference evidence="4" key="1">
    <citation type="submission" date="2023-01" db="EMBL/GenBank/DDBJ databases">
        <title>Key to firefly adult light organ development and bioluminescence: homeobox transcription factors regulate luciferase expression and transportation to peroxisome.</title>
        <authorList>
            <person name="Fu X."/>
        </authorList>
    </citation>
    <scope>NUCLEOTIDE SEQUENCE [LARGE SCALE GENOMIC DNA]</scope>
</reference>